<dbReference type="EMBL" id="LR798271">
    <property type="protein sequence ID" value="CAB5219212.1"/>
    <property type="molecule type" value="Genomic_DNA"/>
</dbReference>
<proteinExistence type="predicted"/>
<gene>
    <name evidence="1" type="ORF">UFOVP229_41</name>
</gene>
<sequence>MTKPTGFTIYQGPSMIDGTPIVAIALLGSSNRKTGNMVQTYILRQDMRPVQAVQTGADVAICGDCKHRPSQGGACYVVVAQGPTVVYKTWVAGKYPTASATEVGEMVAGRMVRLGTYGDPAAVPAQVWEDLTALAAGRTGYTHQWRNPALSADHRARIVRLCMASVDNALEATEARASGMRYFRIRTADEVVGQGEFVCPASAEGGMRKLCTTCGACNGTTKATGASPVIIVHGNKASRFATQRAAA</sequence>
<accession>A0A6J7WR76</accession>
<name>A0A6J7WR76_9CAUD</name>
<reference evidence="1" key="1">
    <citation type="submission" date="2020-05" db="EMBL/GenBank/DDBJ databases">
        <authorList>
            <person name="Chiriac C."/>
            <person name="Salcher M."/>
            <person name="Ghai R."/>
            <person name="Kavagutti S V."/>
        </authorList>
    </citation>
    <scope>NUCLEOTIDE SEQUENCE</scope>
</reference>
<protein>
    <submittedName>
        <fullName evidence="1">Uncharacterized protein</fullName>
    </submittedName>
</protein>
<organism evidence="1">
    <name type="scientific">uncultured Caudovirales phage</name>
    <dbReference type="NCBI Taxonomy" id="2100421"/>
    <lineage>
        <taxon>Viruses</taxon>
        <taxon>Duplodnaviria</taxon>
        <taxon>Heunggongvirae</taxon>
        <taxon>Uroviricota</taxon>
        <taxon>Caudoviricetes</taxon>
        <taxon>Peduoviridae</taxon>
        <taxon>Maltschvirus</taxon>
        <taxon>Maltschvirus maltsch</taxon>
    </lineage>
</organism>
<evidence type="ECO:0000313" key="1">
    <source>
        <dbReference type="EMBL" id="CAB5219212.1"/>
    </source>
</evidence>